<feature type="transmembrane region" description="Helical" evidence="2">
    <location>
        <begin position="2085"/>
        <end position="2103"/>
    </location>
</feature>
<feature type="compositionally biased region" description="Polar residues" evidence="1">
    <location>
        <begin position="1489"/>
        <end position="1750"/>
    </location>
</feature>
<evidence type="ECO:0000313" key="5">
    <source>
        <dbReference type="Proteomes" id="UP001470230"/>
    </source>
</evidence>
<evidence type="ECO:0000256" key="3">
    <source>
        <dbReference type="SAM" id="SignalP"/>
    </source>
</evidence>
<keyword evidence="3" id="KW-0732">Signal</keyword>
<gene>
    <name evidence="4" type="ORF">M9Y10_040597</name>
</gene>
<dbReference type="SUPFAM" id="SSF51126">
    <property type="entry name" value="Pectin lyase-like"/>
    <property type="match status" value="4"/>
</dbReference>
<keyword evidence="2" id="KW-0812">Transmembrane</keyword>
<dbReference type="EMBL" id="JAPFFF010000075">
    <property type="protein sequence ID" value="KAK8835775.1"/>
    <property type="molecule type" value="Genomic_DNA"/>
</dbReference>
<evidence type="ECO:0000313" key="4">
    <source>
        <dbReference type="EMBL" id="KAK8835775.1"/>
    </source>
</evidence>
<accession>A0ABR2GR99</accession>
<organism evidence="4 5">
    <name type="scientific">Tritrichomonas musculus</name>
    <dbReference type="NCBI Taxonomy" id="1915356"/>
    <lineage>
        <taxon>Eukaryota</taxon>
        <taxon>Metamonada</taxon>
        <taxon>Parabasalia</taxon>
        <taxon>Tritrichomonadida</taxon>
        <taxon>Tritrichomonadidae</taxon>
        <taxon>Tritrichomonas</taxon>
    </lineage>
</organism>
<dbReference type="PANTHER" id="PTHR11319:SF35">
    <property type="entry name" value="OUTER MEMBRANE PROTEIN PMPC-RELATED"/>
    <property type="match status" value="1"/>
</dbReference>
<name>A0ABR2GR99_9EUKA</name>
<dbReference type="SMART" id="SM00710">
    <property type="entry name" value="PbH1"/>
    <property type="match status" value="17"/>
</dbReference>
<dbReference type="InterPro" id="IPR011050">
    <property type="entry name" value="Pectin_lyase_fold/virulence"/>
</dbReference>
<keyword evidence="5" id="KW-1185">Reference proteome</keyword>
<feature type="signal peptide" evidence="3">
    <location>
        <begin position="1"/>
        <end position="19"/>
    </location>
</feature>
<reference evidence="4 5" key="1">
    <citation type="submission" date="2024-04" db="EMBL/GenBank/DDBJ databases">
        <title>Tritrichomonas musculus Genome.</title>
        <authorList>
            <person name="Alves-Ferreira E."/>
            <person name="Grigg M."/>
            <person name="Lorenzi H."/>
            <person name="Galac M."/>
        </authorList>
    </citation>
    <scope>NUCLEOTIDE SEQUENCE [LARGE SCALE GENOMIC DNA]</scope>
    <source>
        <strain evidence="4 5">EAF2021</strain>
    </source>
</reference>
<dbReference type="InterPro" id="IPR012334">
    <property type="entry name" value="Pectin_lyas_fold"/>
</dbReference>
<evidence type="ECO:0000256" key="1">
    <source>
        <dbReference type="SAM" id="MobiDB-lite"/>
    </source>
</evidence>
<evidence type="ECO:0000256" key="2">
    <source>
        <dbReference type="SAM" id="Phobius"/>
    </source>
</evidence>
<protein>
    <submittedName>
        <fullName evidence="4">Protein polyglutamylation</fullName>
    </submittedName>
</protein>
<dbReference type="PANTHER" id="PTHR11319">
    <property type="entry name" value="G PROTEIN-COUPLED RECEPTOR-RELATED"/>
    <property type="match status" value="1"/>
</dbReference>
<feature type="region of interest" description="Disordered" evidence="1">
    <location>
        <begin position="1447"/>
        <end position="1750"/>
    </location>
</feature>
<dbReference type="Gene3D" id="2.160.20.10">
    <property type="entry name" value="Single-stranded right-handed beta-helix, Pectin lyase-like"/>
    <property type="match status" value="1"/>
</dbReference>
<keyword evidence="2" id="KW-1133">Transmembrane helix</keyword>
<feature type="chain" id="PRO_5046695326" evidence="3">
    <location>
        <begin position="20"/>
        <end position="2137"/>
    </location>
</feature>
<comment type="caution">
    <text evidence="4">The sequence shown here is derived from an EMBL/GenBank/DDBJ whole genome shotgun (WGS) entry which is preliminary data.</text>
</comment>
<sequence length="2137" mass="239491">MSMFLYFLILLKITPRKQFDSPVLLDSKDINCEDQIGEEKDFHNDKNKNNAYLYCDKNNNKGTILMHDCKYYNIYMYGSYLQEFYSYFIMVYETNLDIRRSSFITTHGWNYLISIETASSVDFLLDENIFIDHKTYDSAKASVIHSEARLSDFKNNQIINCQSQAFDFTHYTGCILTNNTIKNAHHIEKSALHFDGKGSSADYLHITNCAFIDCKGEDKPTIFISGLDVDIEIKQVTFCNSKNINDNNEPDFIIDFDNIASNIIITFDQCNFSNLECNYAAGGIGLWFTTKDGNKEDTNRYQSIVFKDSTFEHISHDSSSGGGAISFVEASDNNNNKNYVSIQSCSFYDISTTNSGGAIHFESKKELKIDDCSFEQIHSNKGSNSIYVKKSDLDMVTINSCKFFDCKNDQYSYQVELSVPNLEFNYNSFTFSDKNCGCVKLDYIGKHTFFGNTFTNAKIIHDNVEQGVGISFVSYDNPTYSITIENNTFENIMGTMRGRCIFIQSYGENEIELKNNTIQHCPAGGPLMGINFLEKHDSFKIETFNFIENTVLDTFDEIFGCTPQIWIQNTFNEKKIGNPLSLAFYKCNFIENNNPKSGGGLRFGSTMYSANIKVFLYECEFIGNIAENKGSAIYVQSYQGLFCQQCKFKKNKSNQKNEPVYIETVFYIKDPDSSNNLELPSDLERSPEITFSKCIFEDIDKSDANEIMIQNSANSPVEILECNFNDCFVTEFIISINCDAKQVQVNNCSFIFSNEDESSKAFYSNSNSISLLGNTFQKCNSNMIQFEGQNDNEMIELRENNFFDCYKGEVLDATFKKQPIIDGNNFMNISLNGLILQMKLNNNLDTIVFTHNTFCNFDMSTEHGGIGIQIENIDTNKLFYLTFDNCKFINNTNKNSINSGGALFCGTNYNEGNTYLTIKDCIFQENKHKNKGGSIYINLKNDIIIEKCKFYYNAALIGSAIYIEPDYLGESKESVITISDCIFFQNNVEKSASIYIEPGMTKSLKINNCSFEEDNALVIDNFEKNIDLCDTKFIKSLKESALILTQTSSKIYNSINIDGCIFDSCLGINNKCFYILIETLFPSSFHNCIICNLQGTGTKDYFGTFDTKEIAQIRLDNVSFINNTCDSLYGGGVGLKFIELGSLMFINCKFINNTAKQNKDEKRPSLDKDYFNGDGGAIQLGYICKMNDMNVLFSNCLFKDNKANRHGGALAIQTYYDVEIEYCVFENNIANYDSTSTSLLYNNYFDLKSEGRGGAIYVNPAYSYDDPSGECKSPPIPMKNLIIANCEFESNNAYDGFALYVEGDDPEIVFSIEKNNFSDNYDDINVNGAIITSEICTLTEEQLKNDNNFRNKEGLAVKIFSCVDHYGKTPTAIFSESNQFSDSNPFSYSKVFTSSNHFSHTIEFSHSHPFSSSKAFSATHPFSASTMFSSTQIFSSSDIFSSSSNEDSEITSQVFDSSSINDEIQSESESEASENESSSEGLIDSGSSADQVSDSQSTNEVSDSQSTNEVVDSQSTNEVVDSQSTNEVSDSQSTNEVSDSQSTNEVVDSQSTNEVVDSQSTNEVVDSQSTNEVVDSQSTNEVVDSQSTNEVSDSQSTNEVVDSQSTNEVVDSQSTNEVVDSQSTNEVVDSQSTNEVVDSQSTNEVVDSQSTNEVVDSQSTNEVVDSQSTNEVVDSQSTNEVVDSQSTNEVVDSQSTNEVVDSQSTNEVVDSQSTNEVVDSQSTNEVVDSQSTNEVVDSQSTNEASNSQIENEITGFQSLTNEMSMSELSEIGNSESSSNIDEEITLPVDPSDDPIGTTCIVSKNGVDTQLGNRCYYSAEDNDNSVTIGVLRTNFTDFKNESNGGAIYIFNCGFYIHAINFTRCISVKGGGGAIYIKDSRTLTYNITIDACFFTGCQAVFGGACYIYSSSDSNDVTINSCIFSSNYAYKRNSNYDDPVFYGGSSLFLTTRNLFVNGSKFNNNKGQSGSIKIYNKYDEDIKKINSLELDSKLRTIFISECDFENEEKSESSIFYINDKEGSKIELRKCSFKGRMTKDYHYIKGRLLVKDAPKIHIISCNFEKQNNFLTNQVIYIKKNQDKIYGLTDYSIIIYFVAFVLMVTLVVCKLGKHFRNHIIDDKSDDISLNGNDKDEDYENGVI</sequence>
<feature type="compositionally biased region" description="Acidic residues" evidence="1">
    <location>
        <begin position="1464"/>
        <end position="1474"/>
    </location>
</feature>
<feature type="compositionally biased region" description="Low complexity" evidence="1">
    <location>
        <begin position="1475"/>
        <end position="1488"/>
    </location>
</feature>
<dbReference type="InterPro" id="IPR006626">
    <property type="entry name" value="PbH1"/>
</dbReference>
<keyword evidence="2" id="KW-0472">Membrane</keyword>
<dbReference type="Proteomes" id="UP001470230">
    <property type="component" value="Unassembled WGS sequence"/>
</dbReference>
<proteinExistence type="predicted"/>